<organism evidence="2">
    <name type="scientific">Bradyrhizobium septentrionale</name>
    <dbReference type="NCBI Taxonomy" id="1404411"/>
    <lineage>
        <taxon>Bacteria</taxon>
        <taxon>Pseudomonadati</taxon>
        <taxon>Pseudomonadota</taxon>
        <taxon>Alphaproteobacteria</taxon>
        <taxon>Hyphomicrobiales</taxon>
        <taxon>Nitrobacteraceae</taxon>
        <taxon>Bradyrhizobium</taxon>
    </lineage>
</organism>
<dbReference type="InterPro" id="IPR016181">
    <property type="entry name" value="Acyl_CoA_acyltransferase"/>
</dbReference>
<reference evidence="3" key="2">
    <citation type="journal article" date="2021" name="Int. J. Syst. Evol. Microbiol.">
        <title>Bradyrhizobium septentrionale sp. nov. (sv. septentrionale) and Bradyrhizobium quebecense sp. nov. (sv. septentrionale) associated with legumes native to Canada possess rearranged symbiosis genes and numerous insertion sequences.</title>
        <authorList>
            <person name="Bromfield E.S.P."/>
            <person name="Cloutier S."/>
        </authorList>
    </citation>
    <scope>NUCLEOTIDE SEQUENCE</scope>
    <source>
        <strain evidence="3">5S5</strain>
    </source>
</reference>
<dbReference type="CDD" id="cd04301">
    <property type="entry name" value="NAT_SF"/>
    <property type="match status" value="1"/>
</dbReference>
<name>A0A973VYK2_9BRAD</name>
<dbReference type="InterPro" id="IPR045057">
    <property type="entry name" value="Gcn5-rel_NAT"/>
</dbReference>
<evidence type="ECO:0000313" key="4">
    <source>
        <dbReference type="Proteomes" id="UP001432046"/>
    </source>
</evidence>
<dbReference type="InterPro" id="IPR031165">
    <property type="entry name" value="GNAT_YJDJ"/>
</dbReference>
<evidence type="ECO:0000313" key="2">
    <source>
        <dbReference type="EMBL" id="NVI44086.1"/>
    </source>
</evidence>
<accession>A0A973VYK2</accession>
<proteinExistence type="predicted"/>
<dbReference type="Proteomes" id="UP001432046">
    <property type="component" value="Chromosome"/>
</dbReference>
<dbReference type="AlphaFoldDB" id="A0A973VYK2"/>
<reference evidence="2" key="1">
    <citation type="submission" date="2020-06" db="EMBL/GenBank/DDBJ databases">
        <title>Whole Genome Sequence of Bradyrhizobium sp. Strain 1S1.</title>
        <authorList>
            <person name="Bromfield E.S.P."/>
            <person name="Cloutier S."/>
        </authorList>
    </citation>
    <scope>NUCLEOTIDE SEQUENCE [LARGE SCALE GENOMIC DNA]</scope>
    <source>
        <strain evidence="2">1S1</strain>
    </source>
</reference>
<protein>
    <submittedName>
        <fullName evidence="2 3">N-acetyltransferase</fullName>
        <ecNumber evidence="3">2.3.1.-</ecNumber>
    </submittedName>
</protein>
<dbReference type="EMBL" id="JAAOLE020000001">
    <property type="protein sequence ID" value="NVI44086.1"/>
    <property type="molecule type" value="Genomic_DNA"/>
</dbReference>
<dbReference type="Pfam" id="PF14542">
    <property type="entry name" value="Acetyltransf_CG"/>
    <property type="match status" value="1"/>
</dbReference>
<dbReference type="PANTHER" id="PTHR31435">
    <property type="entry name" value="PROTEIN NATD1"/>
    <property type="match status" value="1"/>
</dbReference>
<dbReference type="Gene3D" id="3.40.630.30">
    <property type="match status" value="1"/>
</dbReference>
<evidence type="ECO:0000313" key="3">
    <source>
        <dbReference type="EMBL" id="WXC77855.1"/>
    </source>
</evidence>
<dbReference type="EC" id="2.3.1.-" evidence="3"/>
<sequence length="91" mass="10066">MSESFQDNEAQSRFELAVDGAIAFVVYRKTPDAITLVHTEVPPELGGRGIGSKLARATLDAVRTQGRKLVVKCEFIQGFMKKHPEYDDLLG</sequence>
<dbReference type="RefSeq" id="WP_166203632.1">
    <property type="nucleotide sequence ID" value="NZ_CP088285.1"/>
</dbReference>
<dbReference type="PROSITE" id="PS51729">
    <property type="entry name" value="GNAT_YJDJ"/>
    <property type="match status" value="1"/>
</dbReference>
<dbReference type="SUPFAM" id="SSF55729">
    <property type="entry name" value="Acyl-CoA N-acyltransferases (Nat)"/>
    <property type="match status" value="1"/>
</dbReference>
<feature type="domain" description="N-acetyltransferase" evidence="1">
    <location>
        <begin position="6"/>
        <end position="91"/>
    </location>
</feature>
<keyword evidence="3" id="KW-0012">Acyltransferase</keyword>
<keyword evidence="3" id="KW-0808">Transferase</keyword>
<evidence type="ECO:0000259" key="1">
    <source>
        <dbReference type="PROSITE" id="PS51729"/>
    </source>
</evidence>
<dbReference type="EMBL" id="CP147711">
    <property type="protein sequence ID" value="WXC77855.1"/>
    <property type="molecule type" value="Genomic_DNA"/>
</dbReference>
<reference evidence="3" key="3">
    <citation type="submission" date="2024-03" db="EMBL/GenBank/DDBJ databases">
        <authorList>
            <person name="Bromfield E.S.P."/>
            <person name="Cloutier S."/>
        </authorList>
    </citation>
    <scope>NUCLEOTIDE SEQUENCE</scope>
    <source>
        <strain evidence="3">5S5</strain>
    </source>
</reference>
<dbReference type="PANTHER" id="PTHR31435:SF10">
    <property type="entry name" value="BSR4717 PROTEIN"/>
    <property type="match status" value="1"/>
</dbReference>
<keyword evidence="4" id="KW-1185">Reference proteome</keyword>
<dbReference type="GO" id="GO:0016746">
    <property type="term" value="F:acyltransferase activity"/>
    <property type="evidence" value="ECO:0007669"/>
    <property type="project" value="UniProtKB-KW"/>
</dbReference>
<gene>
    <name evidence="2" type="ORF">HAP48_014270</name>
    <name evidence="3" type="ORF">WDK88_31150</name>
</gene>